<name>A0A4Z2GX20_9TELE</name>
<keyword evidence="2" id="KW-1185">Reference proteome</keyword>
<reference evidence="1 2" key="1">
    <citation type="submission" date="2019-03" db="EMBL/GenBank/DDBJ databases">
        <title>First draft genome of Liparis tanakae, snailfish: a comprehensive survey of snailfish specific genes.</title>
        <authorList>
            <person name="Kim W."/>
            <person name="Song I."/>
            <person name="Jeong J.-H."/>
            <person name="Kim D."/>
            <person name="Kim S."/>
            <person name="Ryu S."/>
            <person name="Song J.Y."/>
            <person name="Lee S.K."/>
        </authorList>
    </citation>
    <scope>NUCLEOTIDE SEQUENCE [LARGE SCALE GENOMIC DNA]</scope>
    <source>
        <tissue evidence="1">Muscle</tissue>
    </source>
</reference>
<gene>
    <name evidence="1" type="ORF">EYF80_031813</name>
</gene>
<dbReference type="EMBL" id="SRLO01000392">
    <property type="protein sequence ID" value="TNN57989.1"/>
    <property type="molecule type" value="Genomic_DNA"/>
</dbReference>
<accession>A0A4Z2GX20</accession>
<proteinExistence type="predicted"/>
<protein>
    <submittedName>
        <fullName evidence="1">Uncharacterized protein</fullName>
    </submittedName>
</protein>
<dbReference type="AlphaFoldDB" id="A0A4Z2GX20"/>
<organism evidence="1 2">
    <name type="scientific">Liparis tanakae</name>
    <name type="common">Tanaka's snailfish</name>
    <dbReference type="NCBI Taxonomy" id="230148"/>
    <lineage>
        <taxon>Eukaryota</taxon>
        <taxon>Metazoa</taxon>
        <taxon>Chordata</taxon>
        <taxon>Craniata</taxon>
        <taxon>Vertebrata</taxon>
        <taxon>Euteleostomi</taxon>
        <taxon>Actinopterygii</taxon>
        <taxon>Neopterygii</taxon>
        <taxon>Teleostei</taxon>
        <taxon>Neoteleostei</taxon>
        <taxon>Acanthomorphata</taxon>
        <taxon>Eupercaria</taxon>
        <taxon>Perciformes</taxon>
        <taxon>Cottioidei</taxon>
        <taxon>Cottales</taxon>
        <taxon>Liparidae</taxon>
        <taxon>Liparis</taxon>
    </lineage>
</organism>
<dbReference type="Proteomes" id="UP000314294">
    <property type="component" value="Unassembled WGS sequence"/>
</dbReference>
<sequence length="166" mass="18617">MAFIHQTFLYLDNVAELGEQRRQGAGVVVLQAEAVAEGLAVLREQLADGEAGVLLRPEQLDQLSGQSLDALHFRQRLRDATPYKRVCETHHHYVWDRLEELQELGEAVVAELALATEVMVVRRDELAEGHSAVRLVAKEVHHLLAKLFGALDFLHCALCRYTRGNS</sequence>
<evidence type="ECO:0000313" key="2">
    <source>
        <dbReference type="Proteomes" id="UP000314294"/>
    </source>
</evidence>
<evidence type="ECO:0000313" key="1">
    <source>
        <dbReference type="EMBL" id="TNN57989.1"/>
    </source>
</evidence>
<comment type="caution">
    <text evidence="1">The sequence shown here is derived from an EMBL/GenBank/DDBJ whole genome shotgun (WGS) entry which is preliminary data.</text>
</comment>